<organism evidence="1 2">
    <name type="scientific">Prorocentrum cordatum</name>
    <dbReference type="NCBI Taxonomy" id="2364126"/>
    <lineage>
        <taxon>Eukaryota</taxon>
        <taxon>Sar</taxon>
        <taxon>Alveolata</taxon>
        <taxon>Dinophyceae</taxon>
        <taxon>Prorocentrales</taxon>
        <taxon>Prorocentraceae</taxon>
        <taxon>Prorocentrum</taxon>
    </lineage>
</organism>
<dbReference type="EMBL" id="CAUYUJ010006238">
    <property type="protein sequence ID" value="CAK0816658.1"/>
    <property type="molecule type" value="Genomic_DNA"/>
</dbReference>
<sequence length="52" mass="5767">AADHPAVGPCGGVRDCQPAEHRVRIPHVQPPARQVLVPWRAPGRRVPRHHVE</sequence>
<keyword evidence="2" id="KW-1185">Reference proteome</keyword>
<evidence type="ECO:0000313" key="1">
    <source>
        <dbReference type="EMBL" id="CAK0816658.1"/>
    </source>
</evidence>
<reference evidence="1" key="1">
    <citation type="submission" date="2023-10" db="EMBL/GenBank/DDBJ databases">
        <authorList>
            <person name="Chen Y."/>
            <person name="Shah S."/>
            <person name="Dougan E. K."/>
            <person name="Thang M."/>
            <person name="Chan C."/>
        </authorList>
    </citation>
    <scope>NUCLEOTIDE SEQUENCE [LARGE SCALE GENOMIC DNA]</scope>
</reference>
<accession>A0ABN9RDL5</accession>
<evidence type="ECO:0000313" key="2">
    <source>
        <dbReference type="Proteomes" id="UP001189429"/>
    </source>
</evidence>
<dbReference type="Proteomes" id="UP001189429">
    <property type="component" value="Unassembled WGS sequence"/>
</dbReference>
<name>A0ABN9RDL5_9DINO</name>
<proteinExistence type="predicted"/>
<feature type="non-terminal residue" evidence="1">
    <location>
        <position position="1"/>
    </location>
</feature>
<gene>
    <name evidence="1" type="ORF">PCOR1329_LOCUS19529</name>
</gene>
<protein>
    <submittedName>
        <fullName evidence="1">Uncharacterized protein</fullName>
    </submittedName>
</protein>
<comment type="caution">
    <text evidence="1">The sequence shown here is derived from an EMBL/GenBank/DDBJ whole genome shotgun (WGS) entry which is preliminary data.</text>
</comment>
<feature type="non-terminal residue" evidence="1">
    <location>
        <position position="52"/>
    </location>
</feature>